<evidence type="ECO:0000256" key="5">
    <source>
        <dbReference type="ARBA" id="ARBA00022670"/>
    </source>
</evidence>
<evidence type="ECO:0000313" key="16">
    <source>
        <dbReference type="Proteomes" id="UP000237056"/>
    </source>
</evidence>
<evidence type="ECO:0000256" key="1">
    <source>
        <dbReference type="ARBA" id="ARBA00004752"/>
    </source>
</evidence>
<evidence type="ECO:0000259" key="14">
    <source>
        <dbReference type="Pfam" id="PF06832"/>
    </source>
</evidence>
<dbReference type="GO" id="GO:0008658">
    <property type="term" value="F:penicillin binding"/>
    <property type="evidence" value="ECO:0007669"/>
    <property type="project" value="InterPro"/>
</dbReference>
<protein>
    <recommendedName>
        <fullName evidence="10">peptidoglycan glycosyltransferase</fullName>
        <ecNumber evidence="10">2.4.99.28</ecNumber>
    </recommendedName>
</protein>
<dbReference type="SUPFAM" id="SSF56601">
    <property type="entry name" value="beta-lactamase/transpeptidase-like"/>
    <property type="match status" value="1"/>
</dbReference>
<evidence type="ECO:0000256" key="6">
    <source>
        <dbReference type="ARBA" id="ARBA00022676"/>
    </source>
</evidence>
<dbReference type="Gene3D" id="3.40.710.10">
    <property type="entry name" value="DD-peptidase/beta-lactamase superfamily"/>
    <property type="match status" value="1"/>
</dbReference>
<evidence type="ECO:0000256" key="9">
    <source>
        <dbReference type="ARBA" id="ARBA00023268"/>
    </source>
</evidence>
<keyword evidence="4" id="KW-0121">Carboxypeptidase</keyword>
<dbReference type="Pfam" id="PF00912">
    <property type="entry name" value="Transgly"/>
    <property type="match status" value="1"/>
</dbReference>
<evidence type="ECO:0000256" key="7">
    <source>
        <dbReference type="ARBA" id="ARBA00022679"/>
    </source>
</evidence>
<dbReference type="InterPro" id="IPR001460">
    <property type="entry name" value="PCN-bd_Tpept"/>
</dbReference>
<dbReference type="InterPro" id="IPR001264">
    <property type="entry name" value="Glyco_trans_51"/>
</dbReference>
<dbReference type="InterPro" id="IPR012338">
    <property type="entry name" value="Beta-lactam/transpept-like"/>
</dbReference>
<evidence type="ECO:0000256" key="11">
    <source>
        <dbReference type="ARBA" id="ARBA00049902"/>
    </source>
</evidence>
<evidence type="ECO:0000313" key="15">
    <source>
        <dbReference type="EMBL" id="POS01824.1"/>
    </source>
</evidence>
<comment type="similarity">
    <text evidence="2">In the C-terminal section; belongs to the transpeptidase family.</text>
</comment>
<dbReference type="GO" id="GO:0006508">
    <property type="term" value="P:proteolysis"/>
    <property type="evidence" value="ECO:0007669"/>
    <property type="project" value="UniProtKB-KW"/>
</dbReference>
<dbReference type="EMBL" id="PQNY01000007">
    <property type="protein sequence ID" value="POS01824.1"/>
    <property type="molecule type" value="Genomic_DNA"/>
</dbReference>
<reference evidence="15 16" key="1">
    <citation type="submission" date="2018-01" db="EMBL/GenBank/DDBJ databases">
        <title>Genomic Encyclopedia of Type Strains, Phase I: the one thousand microbial genomes (KMG-I) project.</title>
        <authorList>
            <person name="Goeker M."/>
        </authorList>
    </citation>
    <scope>NUCLEOTIDE SEQUENCE [LARGE SCALE GENOMIC DNA]</scope>
    <source>
        <strain evidence="15 16">DSM 17960</strain>
    </source>
</reference>
<evidence type="ECO:0000259" key="13">
    <source>
        <dbReference type="Pfam" id="PF00912"/>
    </source>
</evidence>
<dbReference type="InterPro" id="IPR036950">
    <property type="entry name" value="PBP_transglycosylase"/>
</dbReference>
<keyword evidence="7" id="KW-0808">Transferase</keyword>
<keyword evidence="6" id="KW-0328">Glycosyltransferase</keyword>
<dbReference type="AlphaFoldDB" id="A0A2S4N7X3"/>
<dbReference type="Pfam" id="PF00905">
    <property type="entry name" value="Transpeptidase"/>
    <property type="match status" value="1"/>
</dbReference>
<feature type="domain" description="Glycosyl transferase family 51" evidence="13">
    <location>
        <begin position="71"/>
        <end position="231"/>
    </location>
</feature>
<dbReference type="PANTHER" id="PTHR32282:SF15">
    <property type="entry name" value="PENICILLIN-BINDING PROTEIN 1C"/>
    <property type="match status" value="1"/>
</dbReference>
<evidence type="ECO:0000256" key="10">
    <source>
        <dbReference type="ARBA" id="ARBA00044770"/>
    </source>
</evidence>
<dbReference type="Proteomes" id="UP000237056">
    <property type="component" value="Unassembled WGS sequence"/>
</dbReference>
<dbReference type="SUPFAM" id="SSF53955">
    <property type="entry name" value="Lysozyme-like"/>
    <property type="match status" value="1"/>
</dbReference>
<dbReference type="GO" id="GO:0009252">
    <property type="term" value="P:peptidoglycan biosynthetic process"/>
    <property type="evidence" value="ECO:0007669"/>
    <property type="project" value="InterPro"/>
</dbReference>
<dbReference type="InterPro" id="IPR023346">
    <property type="entry name" value="Lysozyme-like_dom_sf"/>
</dbReference>
<dbReference type="InterPro" id="IPR050396">
    <property type="entry name" value="Glycosyltr_51/Transpeptidase"/>
</dbReference>
<comment type="pathway">
    <text evidence="1">Cell wall biogenesis; peptidoglycan biosynthesis.</text>
</comment>
<dbReference type="GO" id="GO:0030288">
    <property type="term" value="C:outer membrane-bounded periplasmic space"/>
    <property type="evidence" value="ECO:0007669"/>
    <property type="project" value="TreeGrafter"/>
</dbReference>
<evidence type="ECO:0000259" key="12">
    <source>
        <dbReference type="Pfam" id="PF00905"/>
    </source>
</evidence>
<dbReference type="GO" id="GO:0008955">
    <property type="term" value="F:peptidoglycan glycosyltransferase activity"/>
    <property type="evidence" value="ECO:0007669"/>
    <property type="project" value="UniProtKB-EC"/>
</dbReference>
<keyword evidence="9" id="KW-0511">Multifunctional enzyme</keyword>
<comment type="similarity">
    <text evidence="3">In the N-terminal section; belongs to the glycosyltransferase 51 family.</text>
</comment>
<keyword evidence="16" id="KW-1185">Reference proteome</keyword>
<comment type="caution">
    <text evidence="15">The sequence shown here is derived from an EMBL/GenBank/DDBJ whole genome shotgun (WGS) entry which is preliminary data.</text>
</comment>
<name>A0A2S4N7X3_9FLAO</name>
<dbReference type="Pfam" id="PF06832">
    <property type="entry name" value="BiPBP_C"/>
    <property type="match status" value="1"/>
</dbReference>
<sequence length="790" mass="90458">MIVVLKRLVYNIRQWILRNKKKSTALCLILLFYYFSLPRTLFQEPYATVIESSKGDLLAAKIASDGQWRFPANDSIPDKFKKCIVYYEDEHFFHHWGFNPVAIYKALRQNQKAGRVVRGGSTLTQQVIRLSRKNQKRTYFEKFIEIVLATRLEFRYSKNKIIELYAAHAPFGGNVVGLEMASWRYFGVQPHQLSWAESATLAVLPNAPRLIYPGKNQEILLKKRNALLQKLYQEHVIDKTTLELSMQEPLPQKPYNLPQIASHLLHKVAKTHQGEKITTTIDVNLQNRVNQIASYYYNQYKQNEVHNLAILVIDIKNRDVVSYVGNAPTDLLHDKDVDIITAPRSTGSVLKPLLFASMLDEGEILPNTLVADIPTQISGYAPQNFNFTYDGAVPAQRALSRSLNIPSVLMLQEHGVYKFYETLQQYKLKNINKHPDHYGLSLILGGAESNLWDLCRTYANLTSTLNYYNQTHEYRTKEFAELNIVKGFQQDYGHNSNEKNIVGAGSIYLTYNAMKEVNRPQGDEAWKFYDSALQLAWKTGTSFGNRDAWAIGTNSRYVVGVWVGNASGEGRPQLTGIESAAPILFDVFNTLPKTGWFQTPLNDLEYAEVCAQSGHLAQDDCPKTKQLITRNGKKTSVCPYHKLVHLDYSEQYQVNSSCESVDNIISKKWFVLPPVMEWYYKSLHIDYKPLPPFRPDCIVLPQHSMDFIYPKTNSKIYLTKNFSSTIQPVIFKVACSNKESKLYWYVDNVYKGITQTFHEMAIEASTGTHTIVVVDALGNEIRRKVEFVRE</sequence>
<dbReference type="RefSeq" id="WP_103725897.1">
    <property type="nucleotide sequence ID" value="NZ_PQNY01000007.1"/>
</dbReference>
<feature type="domain" description="Penicillin-binding C-terminal" evidence="14">
    <location>
        <begin position="702"/>
        <end position="785"/>
    </location>
</feature>
<dbReference type="OrthoDB" id="9766909at2"/>
<comment type="catalytic activity">
    <reaction evidence="11">
        <text>[GlcNAc-(1-&gt;4)-Mur2Ac(oyl-L-Ala-gamma-D-Glu-L-Lys-D-Ala-D-Ala)](n)-di-trans,octa-cis-undecaprenyl diphosphate + beta-D-GlcNAc-(1-&gt;4)-Mur2Ac(oyl-L-Ala-gamma-D-Glu-L-Lys-D-Ala-D-Ala)-di-trans,octa-cis-undecaprenyl diphosphate = [GlcNAc-(1-&gt;4)-Mur2Ac(oyl-L-Ala-gamma-D-Glu-L-Lys-D-Ala-D-Ala)](n+1)-di-trans,octa-cis-undecaprenyl diphosphate + di-trans,octa-cis-undecaprenyl diphosphate + H(+)</text>
        <dbReference type="Rhea" id="RHEA:23708"/>
        <dbReference type="Rhea" id="RHEA-COMP:9602"/>
        <dbReference type="Rhea" id="RHEA-COMP:9603"/>
        <dbReference type="ChEBI" id="CHEBI:15378"/>
        <dbReference type="ChEBI" id="CHEBI:58405"/>
        <dbReference type="ChEBI" id="CHEBI:60033"/>
        <dbReference type="ChEBI" id="CHEBI:78435"/>
        <dbReference type="EC" id="2.4.99.28"/>
    </reaction>
</comment>
<proteinExistence type="inferred from homology"/>
<dbReference type="Gene3D" id="1.10.3810.10">
    <property type="entry name" value="Biosynthetic peptidoglycan transglycosylase-like"/>
    <property type="match status" value="1"/>
</dbReference>
<evidence type="ECO:0000256" key="4">
    <source>
        <dbReference type="ARBA" id="ARBA00022645"/>
    </source>
</evidence>
<dbReference type="GO" id="GO:0004180">
    <property type="term" value="F:carboxypeptidase activity"/>
    <property type="evidence" value="ECO:0007669"/>
    <property type="project" value="UniProtKB-KW"/>
</dbReference>
<evidence type="ECO:0000256" key="2">
    <source>
        <dbReference type="ARBA" id="ARBA00007090"/>
    </source>
</evidence>
<dbReference type="InterPro" id="IPR009647">
    <property type="entry name" value="PBP_C"/>
</dbReference>
<evidence type="ECO:0000256" key="8">
    <source>
        <dbReference type="ARBA" id="ARBA00022801"/>
    </source>
</evidence>
<feature type="domain" description="Penicillin-binding protein transpeptidase" evidence="12">
    <location>
        <begin position="309"/>
        <end position="566"/>
    </location>
</feature>
<dbReference type="PANTHER" id="PTHR32282">
    <property type="entry name" value="BINDING PROTEIN TRANSPEPTIDASE, PUTATIVE-RELATED"/>
    <property type="match status" value="1"/>
</dbReference>
<organism evidence="15 16">
    <name type="scientific">Flavobacterium croceum DSM 17960</name>
    <dbReference type="NCBI Taxonomy" id="1121886"/>
    <lineage>
        <taxon>Bacteria</taxon>
        <taxon>Pseudomonadati</taxon>
        <taxon>Bacteroidota</taxon>
        <taxon>Flavobacteriia</taxon>
        <taxon>Flavobacteriales</taxon>
        <taxon>Flavobacteriaceae</taxon>
        <taxon>Flavobacterium</taxon>
    </lineage>
</organism>
<gene>
    <name evidence="15" type="ORF">Q361_10713</name>
</gene>
<evidence type="ECO:0000256" key="3">
    <source>
        <dbReference type="ARBA" id="ARBA00007739"/>
    </source>
</evidence>
<accession>A0A2S4N7X3</accession>
<dbReference type="InterPro" id="IPR011815">
    <property type="entry name" value="PBP_1c"/>
</dbReference>
<keyword evidence="8" id="KW-0378">Hydrolase</keyword>
<dbReference type="NCBIfam" id="TIGR02073">
    <property type="entry name" value="PBP_1c"/>
    <property type="match status" value="1"/>
</dbReference>
<dbReference type="EC" id="2.4.99.28" evidence="10"/>
<keyword evidence="5" id="KW-0645">Protease</keyword>